<dbReference type="InterPro" id="IPR014756">
    <property type="entry name" value="Ig_E-set"/>
</dbReference>
<dbReference type="InterPro" id="IPR013783">
    <property type="entry name" value="Ig-like_fold"/>
</dbReference>
<evidence type="ECO:0008006" key="2">
    <source>
        <dbReference type="Google" id="ProtNLM"/>
    </source>
</evidence>
<proteinExistence type="predicted"/>
<comment type="caution">
    <text evidence="1">The sequence shown here is derived from an EMBL/GenBank/DDBJ whole genome shotgun (WGS) entry which is preliminary data.</text>
</comment>
<accession>A0A0F9JNB7</accession>
<dbReference type="CDD" id="cd07184">
    <property type="entry name" value="E_set_Isoamylase_like_N"/>
    <property type="match status" value="1"/>
</dbReference>
<gene>
    <name evidence="1" type="ORF">LCGC14_1804370</name>
</gene>
<organism evidence="1">
    <name type="scientific">marine sediment metagenome</name>
    <dbReference type="NCBI Taxonomy" id="412755"/>
    <lineage>
        <taxon>unclassified sequences</taxon>
        <taxon>metagenomes</taxon>
        <taxon>ecological metagenomes</taxon>
    </lineage>
</organism>
<dbReference type="AlphaFoldDB" id="A0A0F9JNB7"/>
<dbReference type="Gene3D" id="2.60.40.10">
    <property type="entry name" value="Immunoglobulins"/>
    <property type="match status" value="1"/>
</dbReference>
<name>A0A0F9JNB7_9ZZZZ</name>
<dbReference type="EMBL" id="LAZR01017432">
    <property type="protein sequence ID" value="KKM00443.1"/>
    <property type="molecule type" value="Genomic_DNA"/>
</dbReference>
<protein>
    <recommendedName>
        <fullName evidence="2">AMP-activated protein kinase glycogen-binding domain-containing protein</fullName>
    </recommendedName>
</protein>
<evidence type="ECO:0000313" key="1">
    <source>
        <dbReference type="EMBL" id="KKM00443.1"/>
    </source>
</evidence>
<reference evidence="1" key="1">
    <citation type="journal article" date="2015" name="Nature">
        <title>Complex archaea that bridge the gap between prokaryotes and eukaryotes.</title>
        <authorList>
            <person name="Spang A."/>
            <person name="Saw J.H."/>
            <person name="Jorgensen S.L."/>
            <person name="Zaremba-Niedzwiedzka K."/>
            <person name="Martijn J."/>
            <person name="Lind A.E."/>
            <person name="van Eijk R."/>
            <person name="Schleper C."/>
            <person name="Guy L."/>
            <person name="Ettema T.J."/>
        </authorList>
    </citation>
    <scope>NUCLEOTIDE SEQUENCE</scope>
</reference>
<sequence length="99" mass="11791">MLSKRFFKTKNEAEVTFEFQHPQADHVQLVAEFTDWQPVAMKFNKKEQCFKLKQRLPNDQQFHFRYLVNGTIWDNDHHADGYIANSFGTENSIVNTQRI</sequence>
<dbReference type="SUPFAM" id="SSF81296">
    <property type="entry name" value="E set domains"/>
    <property type="match status" value="1"/>
</dbReference>